<feature type="transmembrane region" description="Helical" evidence="8">
    <location>
        <begin position="133"/>
        <end position="158"/>
    </location>
</feature>
<dbReference type="InterPro" id="IPR017871">
    <property type="entry name" value="ABC_transporter-like_CS"/>
</dbReference>
<keyword evidence="5 8" id="KW-1133">Transmembrane helix</keyword>
<evidence type="ECO:0000259" key="9">
    <source>
        <dbReference type="PROSITE" id="PS50893"/>
    </source>
</evidence>
<name>A0A1R3VMI4_9GAMM</name>
<dbReference type="Proteomes" id="UP000223759">
    <property type="component" value="Unassembled WGS sequence"/>
</dbReference>
<dbReference type="InterPro" id="IPR003593">
    <property type="entry name" value="AAA+_ATPase"/>
</dbReference>
<dbReference type="Gene3D" id="1.20.1560.10">
    <property type="entry name" value="ABC transporter type 1, transmembrane domain"/>
    <property type="match status" value="1"/>
</dbReference>
<feature type="domain" description="ABC transmembrane type-1" evidence="10">
    <location>
        <begin position="19"/>
        <end position="306"/>
    </location>
</feature>
<sequence>MNHIWPFVRQAAPRLPWFILGILLSVLAVLAAMGLLAAAGWIVAGAASISLLAVGSIELGRSTGLIRGFALTRTLARYAERLVNHEAVLRHLADLRHWLFMRLAPLDPATLARFRSADLLQRLVGDVDTLDGIFLRVITPTLTALFTLLVGAIVLGWLAPLTGLWIIILLAGTGIVLPLVALTMGKPAGEARTIAAAQVRELAIEGVKGLAELRVFGALEKHSQALQSAEANRARAEARLAAWGALGDSAVLLATLGALWLALWLGAAWVANDQLSAPLVVVIVLASLAIGEALLLLPGAFLRIGQINAAAGRLRQISDTTSSLPEAAQPALMPTGEALSIDKLSLSYPGREAVLRQVSFSLKRGRTLLVTGASGSGKSSLAQALLRLVPIDSGEMQIDTTPIEALRYEDLYTLVGVLSQETVLFADTVAGNLRLGKTDASEDELWEALRLAVLDEFIQQLPEGLETPIGEGGALLSGGQARRLALARMLLRQPQIAILDEPYRGLDAGTIDQLNQRLAPWLAQRCVLVIAHEPSMSPPASEHLQLLQGQLTGAAPHGG</sequence>
<evidence type="ECO:0000256" key="4">
    <source>
        <dbReference type="ARBA" id="ARBA00022840"/>
    </source>
</evidence>
<keyword evidence="12" id="KW-1185">Reference proteome</keyword>
<evidence type="ECO:0000256" key="1">
    <source>
        <dbReference type="ARBA" id="ARBA00004651"/>
    </source>
</evidence>
<keyword evidence="6 8" id="KW-0472">Membrane</keyword>
<dbReference type="GO" id="GO:0005886">
    <property type="term" value="C:plasma membrane"/>
    <property type="evidence" value="ECO:0007669"/>
    <property type="project" value="UniProtKB-SubCell"/>
</dbReference>
<dbReference type="STRING" id="233100.SAMN05216526_0251"/>
<feature type="transmembrane region" description="Helical" evidence="8">
    <location>
        <begin position="164"/>
        <end position="182"/>
    </location>
</feature>
<dbReference type="GO" id="GO:0015421">
    <property type="term" value="F:ABC-type oligopeptide transporter activity"/>
    <property type="evidence" value="ECO:0007669"/>
    <property type="project" value="TreeGrafter"/>
</dbReference>
<dbReference type="InterPro" id="IPR027417">
    <property type="entry name" value="P-loop_NTPase"/>
</dbReference>
<dbReference type="Pfam" id="PF00664">
    <property type="entry name" value="ABC_membrane"/>
    <property type="match status" value="1"/>
</dbReference>
<evidence type="ECO:0000256" key="2">
    <source>
        <dbReference type="ARBA" id="ARBA00022692"/>
    </source>
</evidence>
<dbReference type="EMBL" id="FTPK01000001">
    <property type="protein sequence ID" value="SIT65798.1"/>
    <property type="molecule type" value="Genomic_DNA"/>
</dbReference>
<dbReference type="GO" id="GO:0005524">
    <property type="term" value="F:ATP binding"/>
    <property type="evidence" value="ECO:0007669"/>
    <property type="project" value="UniProtKB-KW"/>
</dbReference>
<dbReference type="PANTHER" id="PTHR43394:SF1">
    <property type="entry name" value="ATP-BINDING CASSETTE SUB-FAMILY B MEMBER 10, MITOCHONDRIAL"/>
    <property type="match status" value="1"/>
</dbReference>
<dbReference type="SUPFAM" id="SSF90123">
    <property type="entry name" value="ABC transporter transmembrane region"/>
    <property type="match status" value="1"/>
</dbReference>
<dbReference type="GO" id="GO:0034775">
    <property type="term" value="P:glutathione transmembrane transport"/>
    <property type="evidence" value="ECO:0007669"/>
    <property type="project" value="InterPro"/>
</dbReference>
<dbReference type="InterPro" id="IPR014223">
    <property type="entry name" value="ABC_CydC/D"/>
</dbReference>
<comment type="subcellular location">
    <subcellularLocation>
        <location evidence="1">Cell membrane</location>
        <topology evidence="1">Multi-pass membrane protein</topology>
    </subcellularLocation>
</comment>
<dbReference type="PROSITE" id="PS00211">
    <property type="entry name" value="ABC_TRANSPORTER_1"/>
    <property type="match status" value="1"/>
</dbReference>
<keyword evidence="2 8" id="KW-0812">Transmembrane</keyword>
<dbReference type="InterPro" id="IPR003439">
    <property type="entry name" value="ABC_transporter-like_ATP-bd"/>
</dbReference>
<keyword evidence="7" id="KW-0175">Coiled coil</keyword>
<dbReference type="InterPro" id="IPR011527">
    <property type="entry name" value="ABC1_TM_dom"/>
</dbReference>
<dbReference type="InterPro" id="IPR036640">
    <property type="entry name" value="ABC1_TM_sf"/>
</dbReference>
<dbReference type="PROSITE" id="PS50929">
    <property type="entry name" value="ABC_TM1F"/>
    <property type="match status" value="1"/>
</dbReference>
<proteinExistence type="predicted"/>
<evidence type="ECO:0000313" key="11">
    <source>
        <dbReference type="EMBL" id="SIT65798.1"/>
    </source>
</evidence>
<gene>
    <name evidence="11" type="ORF">SAMN05216526_0251</name>
</gene>
<dbReference type="Pfam" id="PF00005">
    <property type="entry name" value="ABC_tran"/>
    <property type="match status" value="1"/>
</dbReference>
<dbReference type="SMART" id="SM00382">
    <property type="entry name" value="AAA"/>
    <property type="match status" value="1"/>
</dbReference>
<feature type="transmembrane region" description="Helical" evidence="8">
    <location>
        <begin position="12"/>
        <end position="32"/>
    </location>
</feature>
<dbReference type="GO" id="GO:0045454">
    <property type="term" value="P:cell redox homeostasis"/>
    <property type="evidence" value="ECO:0007669"/>
    <property type="project" value="InterPro"/>
</dbReference>
<dbReference type="PROSITE" id="PS50893">
    <property type="entry name" value="ABC_TRANSPORTER_2"/>
    <property type="match status" value="1"/>
</dbReference>
<feature type="coiled-coil region" evidence="7">
    <location>
        <begin position="219"/>
        <end position="246"/>
    </location>
</feature>
<evidence type="ECO:0000256" key="5">
    <source>
        <dbReference type="ARBA" id="ARBA00022989"/>
    </source>
</evidence>
<accession>A0A1R3VMI4</accession>
<feature type="domain" description="ABC transporter" evidence="9">
    <location>
        <begin position="339"/>
        <end position="559"/>
    </location>
</feature>
<dbReference type="Gene3D" id="3.40.50.300">
    <property type="entry name" value="P-loop containing nucleotide triphosphate hydrolases"/>
    <property type="match status" value="1"/>
</dbReference>
<dbReference type="RefSeq" id="WP_076754247.1">
    <property type="nucleotide sequence ID" value="NZ_CP023018.1"/>
</dbReference>
<organism evidence="11 12">
    <name type="scientific">Ectothiorhodosinus mongolicus</name>
    <dbReference type="NCBI Taxonomy" id="233100"/>
    <lineage>
        <taxon>Bacteria</taxon>
        <taxon>Pseudomonadati</taxon>
        <taxon>Pseudomonadota</taxon>
        <taxon>Gammaproteobacteria</taxon>
        <taxon>Chromatiales</taxon>
        <taxon>Ectothiorhodospiraceae</taxon>
        <taxon>Ectothiorhodosinus</taxon>
    </lineage>
</organism>
<dbReference type="AlphaFoldDB" id="A0A1R3VMI4"/>
<dbReference type="InterPro" id="IPR039421">
    <property type="entry name" value="Type_1_exporter"/>
</dbReference>
<reference evidence="11 12" key="1">
    <citation type="submission" date="2017-01" db="EMBL/GenBank/DDBJ databases">
        <authorList>
            <person name="Mah S.A."/>
            <person name="Swanson W.J."/>
            <person name="Moy G.W."/>
            <person name="Vacquier V.D."/>
        </authorList>
    </citation>
    <scope>NUCLEOTIDE SEQUENCE [LARGE SCALE GENOMIC DNA]</scope>
    <source>
        <strain evidence="11 12">M9</strain>
    </source>
</reference>
<evidence type="ECO:0000259" key="10">
    <source>
        <dbReference type="PROSITE" id="PS50929"/>
    </source>
</evidence>
<keyword evidence="4 11" id="KW-0067">ATP-binding</keyword>
<evidence type="ECO:0000256" key="3">
    <source>
        <dbReference type="ARBA" id="ARBA00022741"/>
    </source>
</evidence>
<evidence type="ECO:0000313" key="12">
    <source>
        <dbReference type="Proteomes" id="UP000223759"/>
    </source>
</evidence>
<dbReference type="SUPFAM" id="SSF52540">
    <property type="entry name" value="P-loop containing nucleoside triphosphate hydrolases"/>
    <property type="match status" value="1"/>
</dbReference>
<dbReference type="PANTHER" id="PTHR43394">
    <property type="entry name" value="ATP-DEPENDENT PERMEASE MDL1, MITOCHONDRIAL"/>
    <property type="match status" value="1"/>
</dbReference>
<protein>
    <submittedName>
        <fullName evidence="11">ATP-binding cassette, subfamily C, CydC</fullName>
    </submittedName>
</protein>
<evidence type="ECO:0000256" key="7">
    <source>
        <dbReference type="SAM" id="Coils"/>
    </source>
</evidence>
<dbReference type="OrthoDB" id="6336411at2"/>
<evidence type="ECO:0000256" key="8">
    <source>
        <dbReference type="SAM" id="Phobius"/>
    </source>
</evidence>
<evidence type="ECO:0000256" key="6">
    <source>
        <dbReference type="ARBA" id="ARBA00023136"/>
    </source>
</evidence>
<dbReference type="NCBIfam" id="TIGR02868">
    <property type="entry name" value="CydC"/>
    <property type="match status" value="1"/>
</dbReference>
<dbReference type="GO" id="GO:0016887">
    <property type="term" value="F:ATP hydrolysis activity"/>
    <property type="evidence" value="ECO:0007669"/>
    <property type="project" value="InterPro"/>
</dbReference>
<feature type="transmembrane region" description="Helical" evidence="8">
    <location>
        <begin position="240"/>
        <end position="263"/>
    </location>
</feature>
<feature type="transmembrane region" description="Helical" evidence="8">
    <location>
        <begin position="275"/>
        <end position="297"/>
    </location>
</feature>
<keyword evidence="3" id="KW-0547">Nucleotide-binding</keyword>